<proteinExistence type="predicted"/>
<name>A0A0F9TAD4_9ZZZZ</name>
<comment type="caution">
    <text evidence="1">The sequence shown here is derived from an EMBL/GenBank/DDBJ whole genome shotgun (WGS) entry which is preliminary data.</text>
</comment>
<organism evidence="1">
    <name type="scientific">marine sediment metagenome</name>
    <dbReference type="NCBI Taxonomy" id="412755"/>
    <lineage>
        <taxon>unclassified sequences</taxon>
        <taxon>metagenomes</taxon>
        <taxon>ecological metagenomes</taxon>
    </lineage>
</organism>
<protein>
    <submittedName>
        <fullName evidence="1">Uncharacterized protein</fullName>
    </submittedName>
</protein>
<dbReference type="EMBL" id="LAZR01000373">
    <property type="protein sequence ID" value="KKN71927.1"/>
    <property type="molecule type" value="Genomic_DNA"/>
</dbReference>
<accession>A0A0F9TAD4</accession>
<dbReference type="AlphaFoldDB" id="A0A0F9TAD4"/>
<evidence type="ECO:0000313" key="1">
    <source>
        <dbReference type="EMBL" id="KKN71927.1"/>
    </source>
</evidence>
<sequence>MEWKLIECEDVPCIIDNSGVYTVINRLIETEYGKGAGVTYKGIRVDIMSSADNPLVSIQGEANAVRKSVITWLILHAVMPVSTEHASYIGYEIMRARSEANYVQA</sequence>
<gene>
    <name evidence="1" type="ORF">LCGC14_0415730</name>
</gene>
<reference evidence="1" key="1">
    <citation type="journal article" date="2015" name="Nature">
        <title>Complex archaea that bridge the gap between prokaryotes and eukaryotes.</title>
        <authorList>
            <person name="Spang A."/>
            <person name="Saw J.H."/>
            <person name="Jorgensen S.L."/>
            <person name="Zaremba-Niedzwiedzka K."/>
            <person name="Martijn J."/>
            <person name="Lind A.E."/>
            <person name="van Eijk R."/>
            <person name="Schleper C."/>
            <person name="Guy L."/>
            <person name="Ettema T.J."/>
        </authorList>
    </citation>
    <scope>NUCLEOTIDE SEQUENCE</scope>
</reference>